<feature type="transmembrane region" description="Helical" evidence="1">
    <location>
        <begin position="47"/>
        <end position="66"/>
    </location>
</feature>
<keyword evidence="2" id="KW-0732">Signal</keyword>
<geneLocation type="plastid" evidence="3"/>
<keyword evidence="3" id="KW-0934">Plastid</keyword>
<dbReference type="EMBL" id="MH281630">
    <property type="protein sequence ID" value="AYR06457.1"/>
    <property type="molecule type" value="Genomic_DNA"/>
</dbReference>
<keyword evidence="1" id="KW-1133">Transmembrane helix</keyword>
<keyword evidence="1" id="KW-0472">Membrane</keyword>
<organism evidence="3">
    <name type="scientific">Rhodogorgon sp</name>
    <dbReference type="NCBI Taxonomy" id="2485824"/>
    <lineage>
        <taxon>Eukaryota</taxon>
        <taxon>Rhodophyta</taxon>
        <taxon>Florideophyceae</taxon>
        <taxon>Corallinophycidae</taxon>
        <taxon>Rhodogorgonales</taxon>
        <taxon>Rhodogorgonaceae</taxon>
        <taxon>Rhodogorgon</taxon>
    </lineage>
</organism>
<proteinExistence type="predicted"/>
<keyword evidence="1" id="KW-0812">Transmembrane</keyword>
<accession>A0A3G3MHZ6</accession>
<dbReference type="AlphaFoldDB" id="A0A3G3MHZ6"/>
<gene>
    <name evidence="3" type="primary">secG</name>
</gene>
<evidence type="ECO:0000313" key="3">
    <source>
        <dbReference type="EMBL" id="AYR06457.1"/>
    </source>
</evidence>
<protein>
    <submittedName>
        <fullName evidence="3">Preprotein translocase subunit G</fullName>
    </submittedName>
</protein>
<name>A0A3G3MHZ6_9FLOR</name>
<evidence type="ECO:0000256" key="1">
    <source>
        <dbReference type="SAM" id="Phobius"/>
    </source>
</evidence>
<feature type="chain" id="PRO_5018001055" evidence="2">
    <location>
        <begin position="24"/>
        <end position="68"/>
    </location>
</feature>
<reference evidence="3" key="1">
    <citation type="journal article" date="2018" name="Genome Biol. Evol.">
        <title>Mitochondrial and Plastid Genomes from Coralline Red Algae Provide Insights into the Incongruent Evolutionary Histories of Organelles.</title>
        <authorList>
            <person name="Lee J."/>
            <person name="Song H.J."/>
            <person name="In Park S."/>
            <person name="Lee Y.M."/>
            <person name="Jeong S.Y."/>
            <person name="Oh Cho T."/>
            <person name="Kim J.H."/>
            <person name="Choi H.G."/>
            <person name="Choi C.G."/>
            <person name="Nelson W.A."/>
            <person name="Fredericq S."/>
            <person name="Bhattacharya D."/>
            <person name="Su Yoon H."/>
        </authorList>
    </citation>
    <scope>NUCLEOTIDE SEQUENCE</scope>
</reference>
<evidence type="ECO:0000256" key="2">
    <source>
        <dbReference type="SAM" id="SignalP"/>
    </source>
</evidence>
<feature type="signal peptide" evidence="2">
    <location>
        <begin position="1"/>
        <end position="23"/>
    </location>
</feature>
<sequence length="68" mass="7634">MFWYLSSFLTILLVLISIPKATSFGNIGTRSQLFSYSRNMQRNVRSITGLVSLIFLFLTVLLSSGLSI</sequence>